<sequence length="125" mass="13507">MDVLCSATAPSSSEASKTLDIMLFIEFFISLIPLPNSPISSFRLIVFSGIFAVKSPFAYDFTVFAACINSFVTNLDNIIAIKNTANIISPTKAIIIFLTLAACFIRSEEGTETKNFHPGVLGMSS</sequence>
<gene>
    <name evidence="1" type="ORF">SDC9_152503</name>
</gene>
<accession>A0A645EXM8</accession>
<organism evidence="1">
    <name type="scientific">bioreactor metagenome</name>
    <dbReference type="NCBI Taxonomy" id="1076179"/>
    <lineage>
        <taxon>unclassified sequences</taxon>
        <taxon>metagenomes</taxon>
        <taxon>ecological metagenomes</taxon>
    </lineage>
</organism>
<evidence type="ECO:0000313" key="1">
    <source>
        <dbReference type="EMBL" id="MPN05253.1"/>
    </source>
</evidence>
<comment type="caution">
    <text evidence="1">The sequence shown here is derived from an EMBL/GenBank/DDBJ whole genome shotgun (WGS) entry which is preliminary data.</text>
</comment>
<proteinExistence type="predicted"/>
<reference evidence="1" key="1">
    <citation type="submission" date="2019-08" db="EMBL/GenBank/DDBJ databases">
        <authorList>
            <person name="Kucharzyk K."/>
            <person name="Murdoch R.W."/>
            <person name="Higgins S."/>
            <person name="Loffler F."/>
        </authorList>
    </citation>
    <scope>NUCLEOTIDE SEQUENCE</scope>
</reference>
<protein>
    <submittedName>
        <fullName evidence="1">Uncharacterized protein</fullName>
    </submittedName>
</protein>
<dbReference type="EMBL" id="VSSQ01051163">
    <property type="protein sequence ID" value="MPN05253.1"/>
    <property type="molecule type" value="Genomic_DNA"/>
</dbReference>
<name>A0A645EXM8_9ZZZZ</name>
<dbReference type="AlphaFoldDB" id="A0A645EXM8"/>